<sequence length="389" mass="44392">MQKKIKNVKQSLISIDKHCKYCLKPIAFYDLRCNGNCNTVAHYTCTIRAYKSIQINDHPDHFLCLWCSVFKLEENACRQFEVLADETNNSDKSDDDISENSYKNIVTSKQSTNIPPFSLKTPLSPSKSSRNSNEKSLKTNTVKNTVKSQSIFSTPVSCLLPNECFHLKPTSCESDILNQNNTALSENSNKNIDTPETSSNIPLETLDVESSGNSSLGFFKTLFTSPTKRSLNVTPKTPISESSQINEIVNKSIEIDTPITPKTQNSFSLSPSPRASSPLVFRFLSSETKRDPHKKTQHFSEHTVEEFSNQYILQEMFLNLKQCKALLQQQVFYQRTTNSFEKEKSHHLKSLEDLMKLNCDILRTMQTQIYTIQEQYIELCSHLKNILEK</sequence>
<feature type="compositionally biased region" description="Low complexity" evidence="1">
    <location>
        <begin position="115"/>
        <end position="129"/>
    </location>
</feature>
<accession>A0A195B8D3</accession>
<reference evidence="2 3" key="1">
    <citation type="submission" date="2015-09" db="EMBL/GenBank/DDBJ databases">
        <title>Atta colombica WGS genome.</title>
        <authorList>
            <person name="Nygaard S."/>
            <person name="Hu H."/>
            <person name="Boomsma J."/>
            <person name="Zhang G."/>
        </authorList>
    </citation>
    <scope>NUCLEOTIDE SEQUENCE [LARGE SCALE GENOMIC DNA]</scope>
    <source>
        <strain evidence="2">Treedump-2</strain>
        <tissue evidence="2">Whole body</tissue>
    </source>
</reference>
<dbReference type="EMBL" id="KQ976556">
    <property type="protein sequence ID" value="KYM80793.1"/>
    <property type="molecule type" value="Genomic_DNA"/>
</dbReference>
<organism evidence="2 3">
    <name type="scientific">Atta colombica</name>
    <dbReference type="NCBI Taxonomy" id="520822"/>
    <lineage>
        <taxon>Eukaryota</taxon>
        <taxon>Metazoa</taxon>
        <taxon>Ecdysozoa</taxon>
        <taxon>Arthropoda</taxon>
        <taxon>Hexapoda</taxon>
        <taxon>Insecta</taxon>
        <taxon>Pterygota</taxon>
        <taxon>Neoptera</taxon>
        <taxon>Endopterygota</taxon>
        <taxon>Hymenoptera</taxon>
        <taxon>Apocrita</taxon>
        <taxon>Aculeata</taxon>
        <taxon>Formicoidea</taxon>
        <taxon>Formicidae</taxon>
        <taxon>Myrmicinae</taxon>
        <taxon>Atta</taxon>
    </lineage>
</organism>
<dbReference type="Proteomes" id="UP000078540">
    <property type="component" value="Unassembled WGS sequence"/>
</dbReference>
<evidence type="ECO:0000313" key="3">
    <source>
        <dbReference type="Proteomes" id="UP000078540"/>
    </source>
</evidence>
<proteinExistence type="predicted"/>
<dbReference type="AlphaFoldDB" id="A0A195B8D3"/>
<gene>
    <name evidence="2" type="ORF">ALC53_08794</name>
</gene>
<name>A0A195B8D3_9HYME</name>
<evidence type="ECO:0000256" key="1">
    <source>
        <dbReference type="SAM" id="MobiDB-lite"/>
    </source>
</evidence>
<protein>
    <submittedName>
        <fullName evidence="2">Uncharacterized protein</fullName>
    </submittedName>
</protein>
<feature type="region of interest" description="Disordered" evidence="1">
    <location>
        <begin position="113"/>
        <end position="140"/>
    </location>
</feature>
<keyword evidence="3" id="KW-1185">Reference proteome</keyword>
<evidence type="ECO:0000313" key="2">
    <source>
        <dbReference type="EMBL" id="KYM80793.1"/>
    </source>
</evidence>